<dbReference type="Pfam" id="PF07660">
    <property type="entry name" value="STN"/>
    <property type="match status" value="1"/>
</dbReference>
<dbReference type="InterPro" id="IPR011662">
    <property type="entry name" value="Secretin/TonB_short_N"/>
</dbReference>
<dbReference type="InterPro" id="IPR036942">
    <property type="entry name" value="Beta-barrel_TonB_sf"/>
</dbReference>
<evidence type="ECO:0000256" key="4">
    <source>
        <dbReference type="ARBA" id="ARBA00022452"/>
    </source>
</evidence>
<evidence type="ECO:0000256" key="15">
    <source>
        <dbReference type="RuleBase" id="RU003357"/>
    </source>
</evidence>
<feature type="chain" id="PRO_5047495142" evidence="16">
    <location>
        <begin position="27"/>
        <end position="818"/>
    </location>
</feature>
<keyword evidence="4 14" id="KW-1134">Transmembrane beta strand</keyword>
<feature type="domain" description="Secretin/TonB short N-terminal" evidence="17">
    <location>
        <begin position="59"/>
        <end position="110"/>
    </location>
</feature>
<evidence type="ECO:0000256" key="11">
    <source>
        <dbReference type="ARBA" id="ARBA00023136"/>
    </source>
</evidence>
<dbReference type="NCBIfam" id="TIGR01783">
    <property type="entry name" value="TonB-siderophor"/>
    <property type="match status" value="1"/>
</dbReference>
<sequence length="818" mass="88943">MPRKNLRALLLSSCLLIGTVADMAWAQSTPPVLSQPHAIDIAPQALASALNQLAAQTGLQIVFDAAKISGINSAGANGMLTTEAALQAVLAGTGFNYRISGTNAVTLDLVSGDSTDLAPLSVTDTAETETAWGPVDGYVATQSATGTKTDTPLIETPQSISVVTRDEMEARNVTDMSQALAYTSGLISGGHGTSGAIGGDTVAIRGFGGDGTTGPSSNEYIDGLKLAGTGYVSSAFDPYFFERVEVLKGPASVLYGQSTPGGIFNMVSKRPTEDFQGEIGFQAGNNDLFQGIFDISGAMDEDKEFLYRLTATGWDNDTEVDFSDRRRYAVAPALTWRPNEDTSITLLARMQKDDFDSSPLNWLPTRGTVLGNPYGDISSSLYTGDTNYQEWDRDSYAIGYLAEHAFDDTFTVRQNFRYNYNRLDFKGVYLQNLRADQINASRYAFGMIEHSNDWTLDNQLEAKFDTGPVEHTFLLGVDGQILDNDTKRELGLWTDLDVFDPDNDNFANTVAPFRSQAQLSKQLGLYAQEQFKWDDLILTFGGRQDWTSGELTNRMTDETTKQTDDAFTWRAGVLYAFESGFSPYFSYSESFEPEIGTDEDGKPFKPTTGQQFEVGIKYQPPGYDSFITLSAFDIKRQNVVTADPVNPSLSTQTGEIGSRGIELEAKASLADGLDATFAYTYLDTEILKSGDTATGIDGDDHNVEGKQKAAIPTHAGSVWVNYTFQEGDFAGLGLGAGARYVGETYGDDANSYKVPDYLLFDAAVRYDFGELSPSLDGWIAQLNASNIADNKYVASCIGIDRCFYGAGRTIIGTVKYTW</sequence>
<evidence type="ECO:0000313" key="19">
    <source>
        <dbReference type="Proteomes" id="UP001271769"/>
    </source>
</evidence>
<keyword evidence="19" id="KW-1185">Reference proteome</keyword>
<keyword evidence="11 14" id="KW-0472">Membrane</keyword>
<dbReference type="Gene3D" id="2.40.170.20">
    <property type="entry name" value="TonB-dependent receptor, beta-barrel domain"/>
    <property type="match status" value="1"/>
</dbReference>
<dbReference type="CDD" id="cd01347">
    <property type="entry name" value="ligand_gated_channel"/>
    <property type="match status" value="1"/>
</dbReference>
<keyword evidence="7 16" id="KW-0732">Signal</keyword>
<evidence type="ECO:0000256" key="1">
    <source>
        <dbReference type="ARBA" id="ARBA00004571"/>
    </source>
</evidence>
<dbReference type="InterPro" id="IPR000531">
    <property type="entry name" value="Beta-barrel_TonB"/>
</dbReference>
<dbReference type="InterPro" id="IPR039426">
    <property type="entry name" value="TonB-dep_rcpt-like"/>
</dbReference>
<dbReference type="Proteomes" id="UP001271769">
    <property type="component" value="Unassembled WGS sequence"/>
</dbReference>
<comment type="similarity">
    <text evidence="2 14 15">Belongs to the TonB-dependent receptor family.</text>
</comment>
<reference evidence="18 19" key="1">
    <citation type="journal article" date="2013" name="Antonie Van Leeuwenhoek">
        <title>Dongia rigui sp. nov., isolated from freshwater of a large wetland in Korea.</title>
        <authorList>
            <person name="Baik K.S."/>
            <person name="Hwang Y.M."/>
            <person name="Choi J.S."/>
            <person name="Kwon J."/>
            <person name="Seong C.N."/>
        </authorList>
    </citation>
    <scope>NUCLEOTIDE SEQUENCE [LARGE SCALE GENOMIC DNA]</scope>
    <source>
        <strain evidence="18 19">04SU4-P</strain>
    </source>
</reference>
<keyword evidence="3 14" id="KW-0813">Transport</keyword>
<dbReference type="EMBL" id="JAXCLX010000003">
    <property type="protein sequence ID" value="MDY0873708.1"/>
    <property type="molecule type" value="Genomic_DNA"/>
</dbReference>
<evidence type="ECO:0000256" key="12">
    <source>
        <dbReference type="ARBA" id="ARBA00023170"/>
    </source>
</evidence>
<dbReference type="Pfam" id="PF07715">
    <property type="entry name" value="Plug"/>
    <property type="match status" value="1"/>
</dbReference>
<keyword evidence="9" id="KW-0406">Ion transport</keyword>
<dbReference type="RefSeq" id="WP_320502181.1">
    <property type="nucleotide sequence ID" value="NZ_JAXCLX010000003.1"/>
</dbReference>
<dbReference type="Gene3D" id="3.55.50.30">
    <property type="match status" value="1"/>
</dbReference>
<protein>
    <submittedName>
        <fullName evidence="18">TonB-dependent siderophore receptor</fullName>
    </submittedName>
</protein>
<organism evidence="18 19">
    <name type="scientific">Dongia rigui</name>
    <dbReference type="NCBI Taxonomy" id="940149"/>
    <lineage>
        <taxon>Bacteria</taxon>
        <taxon>Pseudomonadati</taxon>
        <taxon>Pseudomonadota</taxon>
        <taxon>Alphaproteobacteria</taxon>
        <taxon>Rhodospirillales</taxon>
        <taxon>Dongiaceae</taxon>
        <taxon>Dongia</taxon>
    </lineage>
</organism>
<dbReference type="Pfam" id="PF00593">
    <property type="entry name" value="TonB_dep_Rec_b-barrel"/>
    <property type="match status" value="1"/>
</dbReference>
<name>A0ABU5E462_9PROT</name>
<dbReference type="Gene3D" id="2.170.130.10">
    <property type="entry name" value="TonB-dependent receptor, plug domain"/>
    <property type="match status" value="1"/>
</dbReference>
<dbReference type="PANTHER" id="PTHR32552">
    <property type="entry name" value="FERRICHROME IRON RECEPTOR-RELATED"/>
    <property type="match status" value="1"/>
</dbReference>
<evidence type="ECO:0000256" key="16">
    <source>
        <dbReference type="SAM" id="SignalP"/>
    </source>
</evidence>
<evidence type="ECO:0000256" key="5">
    <source>
        <dbReference type="ARBA" id="ARBA00022496"/>
    </source>
</evidence>
<evidence type="ECO:0000259" key="17">
    <source>
        <dbReference type="SMART" id="SM00965"/>
    </source>
</evidence>
<dbReference type="PANTHER" id="PTHR32552:SF68">
    <property type="entry name" value="FERRICHROME OUTER MEMBRANE TRANSPORTER_PHAGE RECEPTOR"/>
    <property type="match status" value="1"/>
</dbReference>
<proteinExistence type="inferred from homology"/>
<evidence type="ECO:0000256" key="13">
    <source>
        <dbReference type="ARBA" id="ARBA00023237"/>
    </source>
</evidence>
<dbReference type="PROSITE" id="PS52016">
    <property type="entry name" value="TONB_DEPENDENT_REC_3"/>
    <property type="match status" value="1"/>
</dbReference>
<evidence type="ECO:0000256" key="6">
    <source>
        <dbReference type="ARBA" id="ARBA00022692"/>
    </source>
</evidence>
<evidence type="ECO:0000256" key="2">
    <source>
        <dbReference type="ARBA" id="ARBA00009810"/>
    </source>
</evidence>
<keyword evidence="6 14" id="KW-0812">Transmembrane</keyword>
<keyword evidence="10 15" id="KW-0798">TonB box</keyword>
<evidence type="ECO:0000256" key="7">
    <source>
        <dbReference type="ARBA" id="ARBA00022729"/>
    </source>
</evidence>
<comment type="subcellular location">
    <subcellularLocation>
        <location evidence="1 14">Cell outer membrane</location>
        <topology evidence="1 14">Multi-pass membrane protein</topology>
    </subcellularLocation>
</comment>
<dbReference type="InterPro" id="IPR012910">
    <property type="entry name" value="Plug_dom"/>
</dbReference>
<feature type="signal peptide" evidence="16">
    <location>
        <begin position="1"/>
        <end position="26"/>
    </location>
</feature>
<dbReference type="SUPFAM" id="SSF56935">
    <property type="entry name" value="Porins"/>
    <property type="match status" value="1"/>
</dbReference>
<evidence type="ECO:0000313" key="18">
    <source>
        <dbReference type="EMBL" id="MDY0873708.1"/>
    </source>
</evidence>
<dbReference type="SMART" id="SM00965">
    <property type="entry name" value="STN"/>
    <property type="match status" value="1"/>
</dbReference>
<keyword evidence="8" id="KW-0408">Iron</keyword>
<evidence type="ECO:0000256" key="14">
    <source>
        <dbReference type="PROSITE-ProRule" id="PRU01360"/>
    </source>
</evidence>
<comment type="caution">
    <text evidence="18">The sequence shown here is derived from an EMBL/GenBank/DDBJ whole genome shotgun (WGS) entry which is preliminary data.</text>
</comment>
<keyword evidence="5" id="KW-0410">Iron transport</keyword>
<dbReference type="InterPro" id="IPR010105">
    <property type="entry name" value="TonB_sidphr_rcpt"/>
</dbReference>
<gene>
    <name evidence="18" type="ORF">SMD31_17340</name>
</gene>
<evidence type="ECO:0000256" key="8">
    <source>
        <dbReference type="ARBA" id="ARBA00023004"/>
    </source>
</evidence>
<accession>A0ABU5E462</accession>
<evidence type="ECO:0000256" key="10">
    <source>
        <dbReference type="ARBA" id="ARBA00023077"/>
    </source>
</evidence>
<keyword evidence="12 18" id="KW-0675">Receptor</keyword>
<keyword evidence="13 14" id="KW-0998">Cell outer membrane</keyword>
<evidence type="ECO:0000256" key="3">
    <source>
        <dbReference type="ARBA" id="ARBA00022448"/>
    </source>
</evidence>
<evidence type="ECO:0000256" key="9">
    <source>
        <dbReference type="ARBA" id="ARBA00023065"/>
    </source>
</evidence>
<dbReference type="InterPro" id="IPR037066">
    <property type="entry name" value="Plug_dom_sf"/>
</dbReference>